<comment type="caution">
    <text evidence="4">The sequence shown here is derived from an EMBL/GenBank/DDBJ whole genome shotgun (WGS) entry which is preliminary data.</text>
</comment>
<dbReference type="SUPFAM" id="SSF117281">
    <property type="entry name" value="Kelch motif"/>
    <property type="match status" value="1"/>
</dbReference>
<dbReference type="Gene3D" id="2.120.10.80">
    <property type="entry name" value="Kelch-type beta propeller"/>
    <property type="match status" value="1"/>
</dbReference>
<evidence type="ECO:0000256" key="1">
    <source>
        <dbReference type="ARBA" id="ARBA00022441"/>
    </source>
</evidence>
<dbReference type="SUPFAM" id="SSF54695">
    <property type="entry name" value="POZ domain"/>
    <property type="match status" value="1"/>
</dbReference>
<dbReference type="PANTHER" id="PTHR45632">
    <property type="entry name" value="LD33804P"/>
    <property type="match status" value="1"/>
</dbReference>
<dbReference type="Pfam" id="PF00651">
    <property type="entry name" value="BTB"/>
    <property type="match status" value="1"/>
</dbReference>
<sequence>MEASQEATIRTVSSTQQLFLPKETLDHPFDVTLAIQDGKEFKAYRRVLSEASPFFERLLKSDMKESIEGVIHLEMTNEQCLGDILEFIYTGHVQISAAEENGAQDLIIMSDYLVLPRLKTVAGKRLVKDLKISNSVSFYQFGLKYQCDELIFETRNFIHANFMHVAQTEEFLSLSCEEIKMWISNDNISVTAEEDVFKVILRWVSRNKLVRKKYFPELFSEVRLVYVSREFLYSDVMTSEFVISDEHSVGLVKDALKVIESKDFQQRSIRPRKSLEMPVMVICVQGFSKQEDNMLCCYYPLEDKWSKFNGTVPPNIGEIVPCHGKRYFHLFPHEDVGVRERRLLCYDPLSNCWSPFPYEDHRTVKKIFAMNDEAIYALVAEDILCCPDCTSLYLRKIPGPCSKTPHLSFLRKYKPETNSWEDITSFDLDYRHEILGSADRYDLINDTWENLANLQLPRWYARATATHHKIFVVGGVKGDLLAESCEMYDEDTKEWHFVARLRKTPFDHYNPTLLGVDNKLYCLIRLICAWNRKDKIDCYDFEKNEWKEKTQIPFEELSPRGLKNESYLQITSCCSMGIFKRHNFLQHASFKDIKTGKDKCAIM</sequence>
<dbReference type="PANTHER" id="PTHR45632:SF30">
    <property type="entry name" value="BTB DOMAIN-CONTAINING PROTEIN"/>
    <property type="match status" value="1"/>
</dbReference>
<dbReference type="InterPro" id="IPR011705">
    <property type="entry name" value="BACK"/>
</dbReference>
<dbReference type="SMART" id="SM00875">
    <property type="entry name" value="BACK"/>
    <property type="match status" value="1"/>
</dbReference>
<dbReference type="Gene3D" id="3.30.710.10">
    <property type="entry name" value="Potassium Channel Kv1.1, Chain A"/>
    <property type="match status" value="1"/>
</dbReference>
<name>A0ABN8PP45_9CNID</name>
<keyword evidence="1" id="KW-0880">Kelch repeat</keyword>
<organism evidence="4 5">
    <name type="scientific">Porites lobata</name>
    <dbReference type="NCBI Taxonomy" id="104759"/>
    <lineage>
        <taxon>Eukaryota</taxon>
        <taxon>Metazoa</taxon>
        <taxon>Cnidaria</taxon>
        <taxon>Anthozoa</taxon>
        <taxon>Hexacorallia</taxon>
        <taxon>Scleractinia</taxon>
        <taxon>Fungiina</taxon>
        <taxon>Poritidae</taxon>
        <taxon>Porites</taxon>
    </lineage>
</organism>
<dbReference type="InterPro" id="IPR017096">
    <property type="entry name" value="BTB-kelch_protein"/>
</dbReference>
<dbReference type="InterPro" id="IPR015915">
    <property type="entry name" value="Kelch-typ_b-propeller"/>
</dbReference>
<evidence type="ECO:0000313" key="5">
    <source>
        <dbReference type="Proteomes" id="UP001159405"/>
    </source>
</evidence>
<dbReference type="PROSITE" id="PS50097">
    <property type="entry name" value="BTB"/>
    <property type="match status" value="1"/>
</dbReference>
<dbReference type="PIRSF" id="PIRSF037037">
    <property type="entry name" value="Kelch-like_protein_gigaxonin"/>
    <property type="match status" value="1"/>
</dbReference>
<dbReference type="Gene3D" id="1.25.40.420">
    <property type="match status" value="1"/>
</dbReference>
<dbReference type="CDD" id="cd18186">
    <property type="entry name" value="BTB_POZ_ZBTB_KLHL-like"/>
    <property type="match status" value="1"/>
</dbReference>
<dbReference type="Proteomes" id="UP001159405">
    <property type="component" value="Unassembled WGS sequence"/>
</dbReference>
<feature type="domain" description="BTB" evidence="3">
    <location>
        <begin position="29"/>
        <end position="97"/>
    </location>
</feature>
<dbReference type="InterPro" id="IPR000210">
    <property type="entry name" value="BTB/POZ_dom"/>
</dbReference>
<evidence type="ECO:0000256" key="2">
    <source>
        <dbReference type="ARBA" id="ARBA00022737"/>
    </source>
</evidence>
<dbReference type="InterPro" id="IPR011333">
    <property type="entry name" value="SKP1/BTB/POZ_sf"/>
</dbReference>
<keyword evidence="2" id="KW-0677">Repeat</keyword>
<dbReference type="SMART" id="SM00225">
    <property type="entry name" value="BTB"/>
    <property type="match status" value="1"/>
</dbReference>
<dbReference type="Pfam" id="PF01344">
    <property type="entry name" value="Kelch_1"/>
    <property type="match status" value="1"/>
</dbReference>
<protein>
    <recommendedName>
        <fullName evidence="3">BTB domain-containing protein</fullName>
    </recommendedName>
</protein>
<dbReference type="InterPro" id="IPR006652">
    <property type="entry name" value="Kelch_1"/>
</dbReference>
<dbReference type="EMBL" id="CALNXK010000080">
    <property type="protein sequence ID" value="CAH3147215.1"/>
    <property type="molecule type" value="Genomic_DNA"/>
</dbReference>
<gene>
    <name evidence="4" type="ORF">PLOB_00046020</name>
</gene>
<dbReference type="Pfam" id="PF07707">
    <property type="entry name" value="BACK"/>
    <property type="match status" value="1"/>
</dbReference>
<evidence type="ECO:0000259" key="3">
    <source>
        <dbReference type="PROSITE" id="PS50097"/>
    </source>
</evidence>
<accession>A0ABN8PP45</accession>
<proteinExistence type="predicted"/>
<evidence type="ECO:0000313" key="4">
    <source>
        <dbReference type="EMBL" id="CAH3147215.1"/>
    </source>
</evidence>
<keyword evidence="5" id="KW-1185">Reference proteome</keyword>
<reference evidence="4 5" key="1">
    <citation type="submission" date="2022-05" db="EMBL/GenBank/DDBJ databases">
        <authorList>
            <consortium name="Genoscope - CEA"/>
            <person name="William W."/>
        </authorList>
    </citation>
    <scope>NUCLEOTIDE SEQUENCE [LARGE SCALE GENOMIC DNA]</scope>
</reference>